<dbReference type="Proteomes" id="UP000235828">
    <property type="component" value="Chromosome B"/>
</dbReference>
<dbReference type="OrthoDB" id="5587566at2"/>
<dbReference type="KEGG" id="vta:B0884"/>
<protein>
    <submittedName>
        <fullName evidence="2">Uncharacterized protein</fullName>
    </submittedName>
</protein>
<dbReference type="EMBL" id="LT960612">
    <property type="protein sequence ID" value="SON52495.1"/>
    <property type="molecule type" value="Genomic_DNA"/>
</dbReference>
<name>A0A2N8ZKR8_9VIBR</name>
<reference evidence="2 3" key="1">
    <citation type="submission" date="2017-10" db="EMBL/GenBank/DDBJ databases">
        <authorList>
            <person name="Banno H."/>
            <person name="Chua N.-H."/>
        </authorList>
    </citation>
    <scope>NUCLEOTIDE SEQUENCE [LARGE SCALE GENOMIC DNA]</scope>
    <source>
        <strain evidence="2">Vibrio tapetis CECT4600</strain>
    </source>
</reference>
<evidence type="ECO:0000313" key="3">
    <source>
        <dbReference type="Proteomes" id="UP000235828"/>
    </source>
</evidence>
<feature type="signal peptide" evidence="1">
    <location>
        <begin position="1"/>
        <end position="23"/>
    </location>
</feature>
<keyword evidence="3" id="KW-1185">Reference proteome</keyword>
<feature type="chain" id="PRO_5014666979" evidence="1">
    <location>
        <begin position="24"/>
        <end position="153"/>
    </location>
</feature>
<gene>
    <name evidence="2" type="ORF">VTAP4600_B0884</name>
</gene>
<keyword evidence="1" id="KW-0732">Signal</keyword>
<sequence>MSPVSNWVLLILVSTATSLPARACSYEGQFNNPFTESFPGSLDVAIATQQAIEDGLTPAPSLQGQQGLSQASWWLKLLAKQWKSELGSETFVYLVDSHLWSEYKADYGMTVHTQAANTDQKVLLISEAALYHLVAKELSFTRAQQLGIAQFSI</sequence>
<organism evidence="2 3">
    <name type="scientific">Vibrio tapetis subsp. tapetis</name>
    <dbReference type="NCBI Taxonomy" id="1671868"/>
    <lineage>
        <taxon>Bacteria</taxon>
        <taxon>Pseudomonadati</taxon>
        <taxon>Pseudomonadota</taxon>
        <taxon>Gammaproteobacteria</taxon>
        <taxon>Vibrionales</taxon>
        <taxon>Vibrionaceae</taxon>
        <taxon>Vibrio</taxon>
    </lineage>
</organism>
<accession>A0A2N8ZKR8</accession>
<evidence type="ECO:0000313" key="2">
    <source>
        <dbReference type="EMBL" id="SON52495.1"/>
    </source>
</evidence>
<evidence type="ECO:0000256" key="1">
    <source>
        <dbReference type="SAM" id="SignalP"/>
    </source>
</evidence>
<dbReference type="AlphaFoldDB" id="A0A2N8ZKR8"/>
<proteinExistence type="predicted"/>
<dbReference type="RefSeq" id="WP_102524730.1">
    <property type="nucleotide sequence ID" value="NZ_LT960612.1"/>
</dbReference>